<comment type="subcellular location">
    <subcellularLocation>
        <location evidence="1">Membrane</location>
        <topology evidence="1">Multi-pass membrane protein</topology>
    </subcellularLocation>
</comment>
<dbReference type="GO" id="GO:0015280">
    <property type="term" value="F:ligand-gated sodium channel activity"/>
    <property type="evidence" value="ECO:0007669"/>
    <property type="project" value="TreeGrafter"/>
</dbReference>
<dbReference type="GO" id="GO:0005886">
    <property type="term" value="C:plasma membrane"/>
    <property type="evidence" value="ECO:0007669"/>
    <property type="project" value="TreeGrafter"/>
</dbReference>
<reference evidence="14" key="1">
    <citation type="submission" date="2012-12" db="EMBL/GenBank/DDBJ databases">
        <authorList>
            <person name="Hellsten U."/>
            <person name="Grimwood J."/>
            <person name="Chapman J.A."/>
            <person name="Shapiro H."/>
            <person name="Aerts A."/>
            <person name="Otillar R.P."/>
            <person name="Terry A.Y."/>
            <person name="Boore J.L."/>
            <person name="Simakov O."/>
            <person name="Marletaz F."/>
            <person name="Cho S.-J."/>
            <person name="Edsinger-Gonzales E."/>
            <person name="Havlak P."/>
            <person name="Kuo D.-H."/>
            <person name="Larsson T."/>
            <person name="Lv J."/>
            <person name="Arendt D."/>
            <person name="Savage R."/>
            <person name="Osoegawa K."/>
            <person name="de Jong P."/>
            <person name="Lindberg D.R."/>
            <person name="Seaver E.C."/>
            <person name="Weisblat D.A."/>
            <person name="Putnam N.H."/>
            <person name="Grigoriev I.V."/>
            <person name="Rokhsar D.S."/>
        </authorList>
    </citation>
    <scope>NUCLEOTIDE SEQUENCE</scope>
    <source>
        <strain evidence="14">I ESC-2004</strain>
    </source>
</reference>
<dbReference type="Proteomes" id="UP000014760">
    <property type="component" value="Unassembled WGS sequence"/>
</dbReference>
<evidence type="ECO:0000256" key="2">
    <source>
        <dbReference type="ARBA" id="ARBA00022448"/>
    </source>
</evidence>
<keyword evidence="5" id="KW-1133">Transmembrane helix</keyword>
<dbReference type="AlphaFoldDB" id="R7U0E2"/>
<dbReference type="PANTHER" id="PTHR11690">
    <property type="entry name" value="AMILORIDE-SENSITIVE SODIUM CHANNEL-RELATED"/>
    <property type="match status" value="1"/>
</dbReference>
<sequence>PPYGTCDELPLIYYPTEMYTYNRCMLNCLTVQTVNTCGCRKLYQPGICSIKRHCLISRNQLAVNTAEDPNVCLCVGACNTSHYMPILSNFQLSSLSNDQILELSSQNRTRVYYQANVISLDVYFKDFSFQLTKQSKEYTVSSFFSDVGGYMGLLLGASVISVVEIFDYILLGCITSGKKNEANRAATIA</sequence>
<keyword evidence="8" id="KW-0472">Membrane</keyword>
<evidence type="ECO:0000313" key="13">
    <source>
        <dbReference type="EnsemblMetazoa" id="CapteP144179"/>
    </source>
</evidence>
<reference evidence="13" key="3">
    <citation type="submission" date="2015-06" db="UniProtKB">
        <authorList>
            <consortium name="EnsemblMetazoa"/>
        </authorList>
    </citation>
    <scope>IDENTIFICATION</scope>
</reference>
<evidence type="ECO:0000256" key="8">
    <source>
        <dbReference type="ARBA" id="ARBA00023136"/>
    </source>
</evidence>
<dbReference type="HOGENOM" id="CLU_1437815_0_0_1"/>
<feature type="non-terminal residue" evidence="12">
    <location>
        <position position="1"/>
    </location>
</feature>
<dbReference type="OMA" id="CELECFT"/>
<evidence type="ECO:0000313" key="14">
    <source>
        <dbReference type="Proteomes" id="UP000014760"/>
    </source>
</evidence>
<keyword evidence="3 11" id="KW-0894">Sodium channel</keyword>
<comment type="similarity">
    <text evidence="11">Belongs to the amiloride-sensitive sodium channel (TC 1.A.6) family.</text>
</comment>
<dbReference type="Pfam" id="PF00858">
    <property type="entry name" value="ASC"/>
    <property type="match status" value="1"/>
</dbReference>
<organism evidence="12">
    <name type="scientific">Capitella teleta</name>
    <name type="common">Polychaete worm</name>
    <dbReference type="NCBI Taxonomy" id="283909"/>
    <lineage>
        <taxon>Eukaryota</taxon>
        <taxon>Metazoa</taxon>
        <taxon>Spiralia</taxon>
        <taxon>Lophotrochozoa</taxon>
        <taxon>Annelida</taxon>
        <taxon>Polychaeta</taxon>
        <taxon>Sedentaria</taxon>
        <taxon>Scolecida</taxon>
        <taxon>Capitellidae</taxon>
        <taxon>Capitella</taxon>
    </lineage>
</organism>
<name>R7U0E2_CAPTE</name>
<dbReference type="STRING" id="283909.R7U0E2"/>
<dbReference type="EMBL" id="KB308761">
    <property type="protein sequence ID" value="ELT96675.1"/>
    <property type="molecule type" value="Genomic_DNA"/>
</dbReference>
<evidence type="ECO:0000256" key="11">
    <source>
        <dbReference type="RuleBase" id="RU000679"/>
    </source>
</evidence>
<keyword evidence="6" id="KW-0915">Sodium</keyword>
<keyword evidence="14" id="KW-1185">Reference proteome</keyword>
<reference evidence="12 14" key="2">
    <citation type="journal article" date="2013" name="Nature">
        <title>Insights into bilaterian evolution from three spiralian genomes.</title>
        <authorList>
            <person name="Simakov O."/>
            <person name="Marletaz F."/>
            <person name="Cho S.J."/>
            <person name="Edsinger-Gonzales E."/>
            <person name="Havlak P."/>
            <person name="Hellsten U."/>
            <person name="Kuo D.H."/>
            <person name="Larsson T."/>
            <person name="Lv J."/>
            <person name="Arendt D."/>
            <person name="Savage R."/>
            <person name="Osoegawa K."/>
            <person name="de Jong P."/>
            <person name="Grimwood J."/>
            <person name="Chapman J.A."/>
            <person name="Shapiro H."/>
            <person name="Aerts A."/>
            <person name="Otillar R.P."/>
            <person name="Terry A.Y."/>
            <person name="Boore J.L."/>
            <person name="Grigoriev I.V."/>
            <person name="Lindberg D.R."/>
            <person name="Seaver E.C."/>
            <person name="Weisblat D.A."/>
            <person name="Putnam N.H."/>
            <person name="Rokhsar D.S."/>
        </authorList>
    </citation>
    <scope>NUCLEOTIDE SEQUENCE</scope>
    <source>
        <strain evidence="12 14">I ESC-2004</strain>
    </source>
</reference>
<evidence type="ECO:0000256" key="9">
    <source>
        <dbReference type="ARBA" id="ARBA00023201"/>
    </source>
</evidence>
<proteinExistence type="inferred from homology"/>
<gene>
    <name evidence="12" type="ORF">CAPTEDRAFT_144179</name>
</gene>
<evidence type="ECO:0000256" key="6">
    <source>
        <dbReference type="ARBA" id="ARBA00023053"/>
    </source>
</evidence>
<protein>
    <submittedName>
        <fullName evidence="12 13">Uncharacterized protein</fullName>
    </submittedName>
</protein>
<dbReference type="EnsemblMetazoa" id="CapteT144179">
    <property type="protein sequence ID" value="CapteP144179"/>
    <property type="gene ID" value="CapteG144179"/>
</dbReference>
<keyword evidence="7 11" id="KW-0406">Ion transport</keyword>
<dbReference type="EMBL" id="AMQN01011213">
    <property type="status" value="NOT_ANNOTATED_CDS"/>
    <property type="molecule type" value="Genomic_DNA"/>
</dbReference>
<keyword evidence="9 11" id="KW-0739">Sodium transport</keyword>
<dbReference type="InterPro" id="IPR001873">
    <property type="entry name" value="ENaC"/>
</dbReference>
<evidence type="ECO:0000256" key="7">
    <source>
        <dbReference type="ARBA" id="ARBA00023065"/>
    </source>
</evidence>
<dbReference type="PRINTS" id="PR01078">
    <property type="entry name" value="AMINACHANNEL"/>
</dbReference>
<dbReference type="Gene3D" id="1.10.287.820">
    <property type="entry name" value="Acid-sensing ion channel domain"/>
    <property type="match status" value="1"/>
</dbReference>
<evidence type="ECO:0000256" key="5">
    <source>
        <dbReference type="ARBA" id="ARBA00022989"/>
    </source>
</evidence>
<evidence type="ECO:0000256" key="10">
    <source>
        <dbReference type="ARBA" id="ARBA00023303"/>
    </source>
</evidence>
<dbReference type="OrthoDB" id="6147674at2759"/>
<keyword evidence="4 11" id="KW-0812">Transmembrane</keyword>
<evidence type="ECO:0000256" key="4">
    <source>
        <dbReference type="ARBA" id="ARBA00022692"/>
    </source>
</evidence>
<evidence type="ECO:0000313" key="12">
    <source>
        <dbReference type="EMBL" id="ELT96675.1"/>
    </source>
</evidence>
<evidence type="ECO:0000256" key="3">
    <source>
        <dbReference type="ARBA" id="ARBA00022461"/>
    </source>
</evidence>
<keyword evidence="10 11" id="KW-0407">Ion channel</keyword>
<accession>R7U0E2</accession>
<evidence type="ECO:0000256" key="1">
    <source>
        <dbReference type="ARBA" id="ARBA00004141"/>
    </source>
</evidence>
<dbReference type="Gene3D" id="1.10.287.770">
    <property type="entry name" value="YojJ-like"/>
    <property type="match status" value="1"/>
</dbReference>
<keyword evidence="2 11" id="KW-0813">Transport</keyword>